<dbReference type="SUPFAM" id="SSF49384">
    <property type="entry name" value="Carbohydrate-binding domain"/>
    <property type="match status" value="1"/>
</dbReference>
<gene>
    <name evidence="3" type="ORF">EYC98_17190</name>
</gene>
<feature type="domain" description="Cohesin" evidence="2">
    <location>
        <begin position="26"/>
        <end position="139"/>
    </location>
</feature>
<proteinExistence type="predicted"/>
<reference evidence="3" key="1">
    <citation type="submission" date="2019-02" db="EMBL/GenBank/DDBJ databases">
        <authorList>
            <person name="Li S.-H."/>
        </authorList>
    </citation>
    <scope>NUCLEOTIDE SEQUENCE</scope>
    <source>
        <strain evidence="3">IMCC14734</strain>
    </source>
</reference>
<evidence type="ECO:0000259" key="2">
    <source>
        <dbReference type="Pfam" id="PF00963"/>
    </source>
</evidence>
<accession>A0ABT3TJV4</accession>
<keyword evidence="1" id="KW-0732">Signal</keyword>
<dbReference type="EMBL" id="SHNN01000003">
    <property type="protein sequence ID" value="MCX2982600.1"/>
    <property type="molecule type" value="Genomic_DNA"/>
</dbReference>
<dbReference type="InterPro" id="IPR036439">
    <property type="entry name" value="Dockerin_dom_sf"/>
</dbReference>
<organism evidence="3 4">
    <name type="scientific">Candidatus Litorirhabdus singularis</name>
    <dbReference type="NCBI Taxonomy" id="2518993"/>
    <lineage>
        <taxon>Bacteria</taxon>
        <taxon>Pseudomonadati</taxon>
        <taxon>Pseudomonadota</taxon>
        <taxon>Gammaproteobacteria</taxon>
        <taxon>Cellvibrionales</taxon>
        <taxon>Halieaceae</taxon>
        <taxon>Candidatus Litorirhabdus</taxon>
    </lineage>
</organism>
<dbReference type="InterPro" id="IPR008965">
    <property type="entry name" value="CBM2/CBM3_carb-bd_dom_sf"/>
</dbReference>
<evidence type="ECO:0000256" key="1">
    <source>
        <dbReference type="SAM" id="SignalP"/>
    </source>
</evidence>
<protein>
    <recommendedName>
        <fullName evidence="2">Cohesin domain-containing protein</fullName>
    </recommendedName>
</protein>
<dbReference type="Gene3D" id="2.60.40.680">
    <property type="match status" value="1"/>
</dbReference>
<comment type="caution">
    <text evidence="3">The sequence shown here is derived from an EMBL/GenBank/DDBJ whole genome shotgun (WGS) entry which is preliminary data.</text>
</comment>
<dbReference type="Proteomes" id="UP001143362">
    <property type="component" value="Unassembled WGS sequence"/>
</dbReference>
<dbReference type="Pfam" id="PF00963">
    <property type="entry name" value="Cohesin"/>
    <property type="match status" value="1"/>
</dbReference>
<feature type="signal peptide" evidence="1">
    <location>
        <begin position="1"/>
        <end position="16"/>
    </location>
</feature>
<evidence type="ECO:0000313" key="3">
    <source>
        <dbReference type="EMBL" id="MCX2982600.1"/>
    </source>
</evidence>
<dbReference type="InterPro" id="IPR002102">
    <property type="entry name" value="Cohesin_dom"/>
</dbReference>
<feature type="chain" id="PRO_5047372523" description="Cohesin domain-containing protein" evidence="1">
    <location>
        <begin position="17"/>
        <end position="232"/>
    </location>
</feature>
<name>A0ABT3TJV4_9GAMM</name>
<keyword evidence="4" id="KW-1185">Reference proteome</keyword>
<evidence type="ECO:0000313" key="4">
    <source>
        <dbReference type="Proteomes" id="UP001143362"/>
    </source>
</evidence>
<dbReference type="Gene3D" id="1.10.1330.10">
    <property type="entry name" value="Dockerin domain"/>
    <property type="match status" value="1"/>
</dbReference>
<dbReference type="RefSeq" id="WP_279246611.1">
    <property type="nucleotide sequence ID" value="NZ_SHNN01000003.1"/>
</dbReference>
<sequence>MLCGILMLLCPPLVWAESLALSSNLTGAPGGAVTSSLTITDVNGLIIESMDIRVSYDPSAVDFIAARNGAGLQGGPYSPTSPVINDTGGLVIISNISLIVGVTPTEGAVLLELDFLIRDDAATGTTVQEVVEVLINEELEFTSIGGAPNAAGGSIEVGLVVADGDINVDGKVDVIDVLLATRFALVMDTPDAGQLAHGNVAPLVGGVPAPTDSKIGVDDVLLIQKKALSGSF</sequence>